<dbReference type="Pfam" id="PF02465">
    <property type="entry name" value="FliD_N"/>
    <property type="match status" value="1"/>
</dbReference>
<feature type="domain" description="Flagellar hook-associated protein 2 N-terminal" evidence="1">
    <location>
        <begin position="31"/>
        <end position="133"/>
    </location>
</feature>
<reference evidence="2" key="2">
    <citation type="submission" date="2021-04" db="EMBL/GenBank/DDBJ databases">
        <authorList>
            <person name="Gilroy R."/>
        </authorList>
    </citation>
    <scope>NUCLEOTIDE SEQUENCE</scope>
    <source>
        <strain evidence="2">ChiBcec16_6824</strain>
    </source>
</reference>
<gene>
    <name evidence="2" type="ORF">H9841_11115</name>
</gene>
<dbReference type="Gene3D" id="2.60.40.1120">
    <property type="entry name" value="Carboxypeptidase-like, regulatory domain"/>
    <property type="match status" value="1"/>
</dbReference>
<feature type="non-terminal residue" evidence="2">
    <location>
        <position position="435"/>
    </location>
</feature>
<dbReference type="GO" id="GO:0009424">
    <property type="term" value="C:bacterial-type flagellum hook"/>
    <property type="evidence" value="ECO:0007669"/>
    <property type="project" value="InterPro"/>
</dbReference>
<dbReference type="EMBL" id="DXDX01000201">
    <property type="protein sequence ID" value="HIY22433.1"/>
    <property type="molecule type" value="Genomic_DNA"/>
</dbReference>
<reference evidence="2" key="1">
    <citation type="journal article" date="2021" name="PeerJ">
        <title>Extensive microbial diversity within the chicken gut microbiome revealed by metagenomics and culture.</title>
        <authorList>
            <person name="Gilroy R."/>
            <person name="Ravi A."/>
            <person name="Getino M."/>
            <person name="Pursley I."/>
            <person name="Horton D.L."/>
            <person name="Alikhan N.F."/>
            <person name="Baker D."/>
            <person name="Gharbi K."/>
            <person name="Hall N."/>
            <person name="Watson M."/>
            <person name="Adriaenssens E.M."/>
            <person name="Foster-Nyarko E."/>
            <person name="Jarju S."/>
            <person name="Secka A."/>
            <person name="Antonio M."/>
            <person name="Oren A."/>
            <person name="Chaudhuri R.R."/>
            <person name="La Ragione R."/>
            <person name="Hildebrand F."/>
            <person name="Pallen M.J."/>
        </authorList>
    </citation>
    <scope>NUCLEOTIDE SEQUENCE</scope>
    <source>
        <strain evidence="2">ChiBcec16_6824</strain>
    </source>
</reference>
<evidence type="ECO:0000313" key="2">
    <source>
        <dbReference type="EMBL" id="HIY22433.1"/>
    </source>
</evidence>
<sequence length="435" mass="46080">MASISSLMGSSSSSSSIYGSRNSNIISGLASGLDTESMIEGMVQSYKQKIQSLQQDRTKLQWQQSGYQSISDKLVEFSRKYTSYTSTTNLLSNSFFNNAVITSTKGKYADLVTASGKSTSDVVLNGVRQLATAARYQTSAGLGTSGSAAVGGHVDLSKPMVLSQMTGTLSLSYNGNEDITLSFNETDDLFTEDGKLDMEKFKTALEEKLSEQKLTDKSGNKVSASELINVGVGSDGQVTLSTKGNAISGASIQVSGASGNFAKKVTDLDDVTDKSGTFHMNVTDTVADISATKAEYLSGKTFSVTLNGQTKKVTLGEIERQNKQQGGQETWSEATARTMQEALDDAFGKNSDGTSKIEVELIKNPNSFSFNVGTGNTLSISSVESGVGEVLFGEGNDTLTSYLDTSKTLGNLGTLTVDKSDSTKATLKLNNVEVE</sequence>
<organism evidence="2 3">
    <name type="scientific">Candidatus Flavonifractor merdigallinarum</name>
    <dbReference type="NCBI Taxonomy" id="2838589"/>
    <lineage>
        <taxon>Bacteria</taxon>
        <taxon>Bacillati</taxon>
        <taxon>Bacillota</taxon>
        <taxon>Clostridia</taxon>
        <taxon>Eubacteriales</taxon>
        <taxon>Oscillospiraceae</taxon>
        <taxon>Flavonifractor</taxon>
    </lineage>
</organism>
<proteinExistence type="predicted"/>
<dbReference type="Proteomes" id="UP000823868">
    <property type="component" value="Unassembled WGS sequence"/>
</dbReference>
<evidence type="ECO:0000313" key="3">
    <source>
        <dbReference type="Proteomes" id="UP000823868"/>
    </source>
</evidence>
<accession>A0A9D1YAD7</accession>
<dbReference type="AlphaFoldDB" id="A0A9D1YAD7"/>
<evidence type="ECO:0000259" key="1">
    <source>
        <dbReference type="Pfam" id="PF02465"/>
    </source>
</evidence>
<dbReference type="InterPro" id="IPR003481">
    <property type="entry name" value="FliD_N"/>
</dbReference>
<name>A0A9D1YAD7_9FIRM</name>
<comment type="caution">
    <text evidence="2">The sequence shown here is derived from an EMBL/GenBank/DDBJ whole genome shotgun (WGS) entry which is preliminary data.</text>
</comment>
<protein>
    <recommendedName>
        <fullName evidence="1">Flagellar hook-associated protein 2 N-terminal domain-containing protein</fullName>
    </recommendedName>
</protein>